<feature type="transmembrane region" description="Helical" evidence="9">
    <location>
        <begin position="20"/>
        <end position="45"/>
    </location>
</feature>
<feature type="transmembrane region" description="Helical" evidence="9">
    <location>
        <begin position="57"/>
        <end position="78"/>
    </location>
</feature>
<dbReference type="Gene3D" id="1.20.1560.10">
    <property type="entry name" value="ABC transporter type 1, transmembrane domain"/>
    <property type="match status" value="1"/>
</dbReference>
<dbReference type="InterPro" id="IPR011527">
    <property type="entry name" value="ABC1_TM_dom"/>
</dbReference>
<keyword evidence="5" id="KW-0547">Nucleotide-binding</keyword>
<dbReference type="InterPro" id="IPR036640">
    <property type="entry name" value="ABC1_TM_sf"/>
</dbReference>
<keyword evidence="8 9" id="KW-0472">Membrane</keyword>
<proteinExistence type="predicted"/>
<dbReference type="InterPro" id="IPR039421">
    <property type="entry name" value="Type_1_exporter"/>
</dbReference>
<dbReference type="Gene3D" id="3.40.50.300">
    <property type="entry name" value="P-loop containing nucleotide triphosphate hydrolases"/>
    <property type="match status" value="1"/>
</dbReference>
<dbReference type="PROSITE" id="PS50893">
    <property type="entry name" value="ABC_TRANSPORTER_2"/>
    <property type="match status" value="1"/>
</dbReference>
<dbReference type="InterPro" id="IPR027417">
    <property type="entry name" value="P-loop_NTPase"/>
</dbReference>
<dbReference type="PROSITE" id="PS50929">
    <property type="entry name" value="ABC_TM1F"/>
    <property type="match status" value="1"/>
</dbReference>
<dbReference type="Pfam" id="PF00005">
    <property type="entry name" value="ABC_tran"/>
    <property type="match status" value="1"/>
</dbReference>
<dbReference type="FunFam" id="3.40.50.300:FF:000221">
    <property type="entry name" value="Multidrug ABC transporter ATP-binding protein"/>
    <property type="match status" value="1"/>
</dbReference>
<dbReference type="PANTHER" id="PTHR43394:SF1">
    <property type="entry name" value="ATP-BINDING CASSETTE SUB-FAMILY B MEMBER 10, MITOCHONDRIAL"/>
    <property type="match status" value="1"/>
</dbReference>
<reference evidence="12 13" key="1">
    <citation type="submission" date="2018-10" db="EMBL/GenBank/DDBJ databases">
        <title>Cohnella sp. M2MS4P-1, whole genome shotgun sequence.</title>
        <authorList>
            <person name="Tuo L."/>
        </authorList>
    </citation>
    <scope>NUCLEOTIDE SEQUENCE [LARGE SCALE GENOMIC DNA]</scope>
    <source>
        <strain evidence="12 13">M2MS4P-1</strain>
    </source>
</reference>
<comment type="caution">
    <text evidence="12">The sequence shown here is derived from an EMBL/GenBank/DDBJ whole genome shotgun (WGS) entry which is preliminary data.</text>
</comment>
<evidence type="ECO:0000256" key="6">
    <source>
        <dbReference type="ARBA" id="ARBA00022840"/>
    </source>
</evidence>
<evidence type="ECO:0000256" key="2">
    <source>
        <dbReference type="ARBA" id="ARBA00022448"/>
    </source>
</evidence>
<evidence type="ECO:0000256" key="3">
    <source>
        <dbReference type="ARBA" id="ARBA00022475"/>
    </source>
</evidence>
<accession>A0A494XWZ7</accession>
<evidence type="ECO:0000256" key="4">
    <source>
        <dbReference type="ARBA" id="ARBA00022692"/>
    </source>
</evidence>
<evidence type="ECO:0000256" key="9">
    <source>
        <dbReference type="SAM" id="Phobius"/>
    </source>
</evidence>
<keyword evidence="13" id="KW-1185">Reference proteome</keyword>
<dbReference type="Proteomes" id="UP000282076">
    <property type="component" value="Unassembled WGS sequence"/>
</dbReference>
<dbReference type="GO" id="GO:0016887">
    <property type="term" value="F:ATP hydrolysis activity"/>
    <property type="evidence" value="ECO:0007669"/>
    <property type="project" value="InterPro"/>
</dbReference>
<dbReference type="InterPro" id="IPR003593">
    <property type="entry name" value="AAA+_ATPase"/>
</dbReference>
<dbReference type="CDD" id="cd07346">
    <property type="entry name" value="ABC_6TM_exporters"/>
    <property type="match status" value="1"/>
</dbReference>
<dbReference type="GO" id="GO:0005886">
    <property type="term" value="C:plasma membrane"/>
    <property type="evidence" value="ECO:0007669"/>
    <property type="project" value="UniProtKB-SubCell"/>
</dbReference>
<feature type="transmembrane region" description="Helical" evidence="9">
    <location>
        <begin position="136"/>
        <end position="155"/>
    </location>
</feature>
<feature type="transmembrane region" description="Helical" evidence="9">
    <location>
        <begin position="239"/>
        <end position="262"/>
    </location>
</feature>
<feature type="domain" description="ABC transporter" evidence="10">
    <location>
        <begin position="339"/>
        <end position="577"/>
    </location>
</feature>
<dbReference type="InterPro" id="IPR003439">
    <property type="entry name" value="ABC_transporter-like_ATP-bd"/>
</dbReference>
<feature type="domain" description="ABC transmembrane type-1" evidence="11">
    <location>
        <begin position="26"/>
        <end position="302"/>
    </location>
</feature>
<evidence type="ECO:0000259" key="10">
    <source>
        <dbReference type="PROSITE" id="PS50893"/>
    </source>
</evidence>
<sequence length="589" mass="66731">MQSYRLFLRLAARVRINWKLTSVAYLCTLLSMTLTLLQPFIFLQLIDKVWVGKQSDYFYPLLALSIGCALFASILDIIRDSLFRYLDIRTTLDLRNVVLDHLRKIPLAEIEKNGPGKFAPLLAGDTATMSNFVNRIIVEMFIQMVTMLVAIIMIFYMNWRLGLVVVVSIPLLLYIPNIFRNQLFRISQYIRSNNEQVGTLMYECIQGSREIRAFGLEAWERDRNEKLYKGLITKSTKETIYRATSAQMSTMVISAIIVLLYGFGSRQILNGTLTIGMLVAAITYFNNALRPIQTVNKYYGDIKYSEVAMERVENFLRIPTESAIKEKQDGMYSQKNAGLKQVDVISHDLHVIYEGNHILKGINLVVKSGQKVAIVGASGSGKTTLLKTLMGFLPITSGELLVFDRPLTEWSRSLLMKHVGMMFQESFIFAGTIYENIALGNLASTEEEVNDAAQRAGLKSLLDTLPEGLHTRIDNQGFQLSGGQRQRLAIARLILKKPWFLILDEPTSALDRTTETQVLNELNEIMKGRTTLISSHRLETIMSADVIYVMDQGKIIDSGTHATLIADCEIYKKLVDEKHHQTKLEVFTH</sequence>
<keyword evidence="2" id="KW-0813">Transport</keyword>
<organism evidence="12 13">
    <name type="scientific">Cohnella endophytica</name>
    <dbReference type="NCBI Taxonomy" id="2419778"/>
    <lineage>
        <taxon>Bacteria</taxon>
        <taxon>Bacillati</taxon>
        <taxon>Bacillota</taxon>
        <taxon>Bacilli</taxon>
        <taxon>Bacillales</taxon>
        <taxon>Paenibacillaceae</taxon>
        <taxon>Cohnella</taxon>
    </lineage>
</organism>
<dbReference type="OrthoDB" id="2492979at2"/>
<gene>
    <name evidence="12" type="ORF">D7Z26_13825</name>
</gene>
<evidence type="ECO:0000313" key="12">
    <source>
        <dbReference type="EMBL" id="RKP54425.1"/>
    </source>
</evidence>
<evidence type="ECO:0000256" key="7">
    <source>
        <dbReference type="ARBA" id="ARBA00022989"/>
    </source>
</evidence>
<name>A0A494XWZ7_9BACL</name>
<keyword evidence="6 12" id="KW-0067">ATP-binding</keyword>
<dbReference type="SUPFAM" id="SSF52540">
    <property type="entry name" value="P-loop containing nucleoside triphosphate hydrolases"/>
    <property type="match status" value="1"/>
</dbReference>
<evidence type="ECO:0000256" key="1">
    <source>
        <dbReference type="ARBA" id="ARBA00004651"/>
    </source>
</evidence>
<dbReference type="SUPFAM" id="SSF90123">
    <property type="entry name" value="ABC transporter transmembrane region"/>
    <property type="match status" value="1"/>
</dbReference>
<dbReference type="EMBL" id="RBZM01000005">
    <property type="protein sequence ID" value="RKP54425.1"/>
    <property type="molecule type" value="Genomic_DNA"/>
</dbReference>
<evidence type="ECO:0000259" key="11">
    <source>
        <dbReference type="PROSITE" id="PS50929"/>
    </source>
</evidence>
<protein>
    <submittedName>
        <fullName evidence="12">ABC transporter ATP-binding protein</fullName>
    </submittedName>
</protein>
<keyword evidence="7 9" id="KW-1133">Transmembrane helix</keyword>
<feature type="transmembrane region" description="Helical" evidence="9">
    <location>
        <begin position="161"/>
        <end position="179"/>
    </location>
</feature>
<dbReference type="PROSITE" id="PS00211">
    <property type="entry name" value="ABC_TRANSPORTER_1"/>
    <property type="match status" value="1"/>
</dbReference>
<dbReference type="PANTHER" id="PTHR43394">
    <property type="entry name" value="ATP-DEPENDENT PERMEASE MDL1, MITOCHONDRIAL"/>
    <property type="match status" value="1"/>
</dbReference>
<dbReference type="RefSeq" id="WP_120977530.1">
    <property type="nucleotide sequence ID" value="NZ_RBZM01000005.1"/>
</dbReference>
<feature type="transmembrane region" description="Helical" evidence="9">
    <location>
        <begin position="268"/>
        <end position="289"/>
    </location>
</feature>
<keyword evidence="3" id="KW-1003">Cell membrane</keyword>
<evidence type="ECO:0000313" key="13">
    <source>
        <dbReference type="Proteomes" id="UP000282076"/>
    </source>
</evidence>
<dbReference type="GO" id="GO:0005524">
    <property type="term" value="F:ATP binding"/>
    <property type="evidence" value="ECO:0007669"/>
    <property type="project" value="UniProtKB-KW"/>
</dbReference>
<comment type="subcellular location">
    <subcellularLocation>
        <location evidence="1">Cell membrane</location>
        <topology evidence="1">Multi-pass membrane protein</topology>
    </subcellularLocation>
</comment>
<dbReference type="AlphaFoldDB" id="A0A494XWZ7"/>
<evidence type="ECO:0000256" key="5">
    <source>
        <dbReference type="ARBA" id="ARBA00022741"/>
    </source>
</evidence>
<evidence type="ECO:0000256" key="8">
    <source>
        <dbReference type="ARBA" id="ARBA00023136"/>
    </source>
</evidence>
<dbReference type="Pfam" id="PF00664">
    <property type="entry name" value="ABC_membrane"/>
    <property type="match status" value="1"/>
</dbReference>
<dbReference type="GO" id="GO:0015421">
    <property type="term" value="F:ABC-type oligopeptide transporter activity"/>
    <property type="evidence" value="ECO:0007669"/>
    <property type="project" value="TreeGrafter"/>
</dbReference>
<dbReference type="InterPro" id="IPR017871">
    <property type="entry name" value="ABC_transporter-like_CS"/>
</dbReference>
<dbReference type="SMART" id="SM00382">
    <property type="entry name" value="AAA"/>
    <property type="match status" value="1"/>
</dbReference>
<keyword evidence="4 9" id="KW-0812">Transmembrane</keyword>